<organism evidence="2 3">
    <name type="scientific">Streptomyces leeuwenhoekii</name>
    <dbReference type="NCBI Taxonomy" id="1437453"/>
    <lineage>
        <taxon>Bacteria</taxon>
        <taxon>Bacillati</taxon>
        <taxon>Actinomycetota</taxon>
        <taxon>Actinomycetes</taxon>
        <taxon>Kitasatosporales</taxon>
        <taxon>Streptomycetaceae</taxon>
        <taxon>Streptomyces</taxon>
    </lineage>
</organism>
<dbReference type="EMBL" id="LN831790">
    <property type="protein sequence ID" value="CQR59690.1"/>
    <property type="molecule type" value="Genomic_DNA"/>
</dbReference>
<feature type="compositionally biased region" description="Low complexity" evidence="1">
    <location>
        <begin position="28"/>
        <end position="40"/>
    </location>
</feature>
<evidence type="ECO:0000313" key="3">
    <source>
        <dbReference type="Proteomes" id="UP000035016"/>
    </source>
</evidence>
<dbReference type="KEGG" id="sle:sle_02280"/>
<protein>
    <submittedName>
        <fullName evidence="2">Uncharacterized protein</fullName>
    </submittedName>
</protein>
<accession>A0A0F7VLK7</accession>
<reference evidence="2 3" key="1">
    <citation type="submission" date="2015-02" db="EMBL/GenBank/DDBJ databases">
        <authorList>
            <person name="Gomez-Escribano P.J."/>
        </authorList>
    </citation>
    <scope>NUCLEOTIDE SEQUENCE [LARGE SCALE GENOMIC DNA]</scope>
    <source>
        <strain evidence="3">C34 (DSM 42122 / NRRL B-24963)</strain>
    </source>
</reference>
<dbReference type="Proteomes" id="UP000035016">
    <property type="component" value="Chromosome Chromosome"/>
</dbReference>
<proteinExistence type="predicted"/>
<evidence type="ECO:0000313" key="2">
    <source>
        <dbReference type="EMBL" id="CQR59690.1"/>
    </source>
</evidence>
<name>A0A0F7VLK7_STRLW</name>
<dbReference type="AlphaFoldDB" id="A0A0F7VLK7"/>
<evidence type="ECO:0000256" key="1">
    <source>
        <dbReference type="SAM" id="MobiDB-lite"/>
    </source>
</evidence>
<feature type="region of interest" description="Disordered" evidence="1">
    <location>
        <begin position="28"/>
        <end position="92"/>
    </location>
</feature>
<feature type="compositionally biased region" description="Low complexity" evidence="1">
    <location>
        <begin position="73"/>
        <end position="86"/>
    </location>
</feature>
<gene>
    <name evidence="2" type="primary">sle_02280</name>
</gene>
<sequence length="92" mass="9329">MLLEGFTPQEIRPALPPRPLLQLLRTTAGAVVRGAAGSAGDRVRGRRRPVPAQQRSDAHDEQPGGRPGPPARGPGLTFGGAAASGSGRSGTG</sequence>